<sequence>MKRKFNTILCIIIVLLGVLHFFVKSPIIVTAVGVLFAILIGSAFFEAVKEKEKWRTFCLIGFTIVFGFIILNYLKVI</sequence>
<dbReference type="RefSeq" id="WP_154317788.1">
    <property type="nucleotide sequence ID" value="NZ_CAJGAA010000001.1"/>
</dbReference>
<dbReference type="Proteomes" id="UP000441585">
    <property type="component" value="Unassembled WGS sequence"/>
</dbReference>
<evidence type="ECO:0000256" key="1">
    <source>
        <dbReference type="SAM" id="Phobius"/>
    </source>
</evidence>
<feature type="transmembrane region" description="Helical" evidence="1">
    <location>
        <begin position="5"/>
        <end position="22"/>
    </location>
</feature>
<evidence type="ECO:0000313" key="2">
    <source>
        <dbReference type="EMBL" id="MRX52372.1"/>
    </source>
</evidence>
<feature type="transmembrane region" description="Helical" evidence="1">
    <location>
        <begin position="57"/>
        <end position="74"/>
    </location>
</feature>
<keyword evidence="1" id="KW-1133">Transmembrane helix</keyword>
<dbReference type="EMBL" id="WKKF01000001">
    <property type="protein sequence ID" value="MRX52372.1"/>
    <property type="molecule type" value="Genomic_DNA"/>
</dbReference>
<keyword evidence="1" id="KW-0812">Transmembrane</keyword>
<comment type="caution">
    <text evidence="2">The sequence shown here is derived from an EMBL/GenBank/DDBJ whole genome shotgun (WGS) entry which is preliminary data.</text>
</comment>
<accession>A0A6I2M4Q7</accession>
<evidence type="ECO:0000313" key="3">
    <source>
        <dbReference type="Proteomes" id="UP000441585"/>
    </source>
</evidence>
<organism evidence="2 3">
    <name type="scientific">Metabacillus idriensis</name>
    <dbReference type="NCBI Taxonomy" id="324768"/>
    <lineage>
        <taxon>Bacteria</taxon>
        <taxon>Bacillati</taxon>
        <taxon>Bacillota</taxon>
        <taxon>Bacilli</taxon>
        <taxon>Bacillales</taxon>
        <taxon>Bacillaceae</taxon>
        <taxon>Metabacillus</taxon>
    </lineage>
</organism>
<protein>
    <recommendedName>
        <fullName evidence="4">DUF3953 domain-containing protein</fullName>
    </recommendedName>
</protein>
<keyword evidence="3" id="KW-1185">Reference proteome</keyword>
<reference evidence="2 3" key="1">
    <citation type="submission" date="2019-11" db="EMBL/GenBank/DDBJ databases">
        <title>Bacillus idriensis genome.</title>
        <authorList>
            <person name="Konopka E.N."/>
            <person name="Newman J.D."/>
        </authorList>
    </citation>
    <scope>NUCLEOTIDE SEQUENCE [LARGE SCALE GENOMIC DNA]</scope>
    <source>
        <strain evidence="2 3">DSM 19097</strain>
    </source>
</reference>
<evidence type="ECO:0008006" key="4">
    <source>
        <dbReference type="Google" id="ProtNLM"/>
    </source>
</evidence>
<proteinExistence type="predicted"/>
<name>A0A6I2M4Q7_9BACI</name>
<feature type="transmembrane region" description="Helical" evidence="1">
    <location>
        <begin position="28"/>
        <end position="45"/>
    </location>
</feature>
<dbReference type="AlphaFoldDB" id="A0A6I2M4Q7"/>
<keyword evidence="1" id="KW-0472">Membrane</keyword>
<gene>
    <name evidence="2" type="ORF">GJU41_00180</name>
</gene>